<evidence type="ECO:0000256" key="1">
    <source>
        <dbReference type="ARBA" id="ARBA00004651"/>
    </source>
</evidence>
<evidence type="ECO:0000313" key="9">
    <source>
        <dbReference type="EMBL" id="MEW9805217.1"/>
    </source>
</evidence>
<dbReference type="InterPro" id="IPR038770">
    <property type="entry name" value="Na+/solute_symporter_sf"/>
</dbReference>
<keyword evidence="5 8" id="KW-0812">Transmembrane</keyword>
<name>A0ABV3QVW9_9HYPH</name>
<dbReference type="PANTHER" id="PTHR36838">
    <property type="entry name" value="AUXIN EFFLUX CARRIER FAMILY PROTEIN"/>
    <property type="match status" value="1"/>
</dbReference>
<feature type="transmembrane region" description="Helical" evidence="8">
    <location>
        <begin position="65"/>
        <end position="82"/>
    </location>
</feature>
<keyword evidence="7 8" id="KW-0472">Membrane</keyword>
<sequence length="315" mass="32231">MSPVIETVLFVFGLVALGYLAGATGFLKAEVGDALSQFAVGVALPLLLFRTMVGADFHGSAPWSLWAAYFSAVVVAWTAGHLTTTRIFGRDSRAGVVGGVATAFSNLLLLGVPFMQGVFGREGFEILSLIIAVHLPVMMMASIILFSIFGPAGGAKDPLEVVRRFASGIARNPLVIGILIGLAWRMTGLPLPSLAARLVDALAGIAGPLALFAMGLGLRKFGISANVAPALALSALKLFLMPAVALAAVLLLGLPPLAAKVVVAAASLPSGVNSYLIATQFGTGQALASNQMTISTACAVATTAFWLTAAQAVLG</sequence>
<feature type="transmembrane region" description="Helical" evidence="8">
    <location>
        <begin position="169"/>
        <end position="186"/>
    </location>
</feature>
<evidence type="ECO:0000256" key="5">
    <source>
        <dbReference type="ARBA" id="ARBA00022692"/>
    </source>
</evidence>
<dbReference type="PANTHER" id="PTHR36838:SF3">
    <property type="entry name" value="TRANSPORTER AUXIN EFFLUX CARRIER EC FAMILY"/>
    <property type="match status" value="1"/>
</dbReference>
<evidence type="ECO:0000256" key="3">
    <source>
        <dbReference type="ARBA" id="ARBA00022448"/>
    </source>
</evidence>
<dbReference type="Pfam" id="PF03547">
    <property type="entry name" value="Mem_trans"/>
    <property type="match status" value="1"/>
</dbReference>
<dbReference type="RefSeq" id="WP_367722259.1">
    <property type="nucleotide sequence ID" value="NZ_JBFOCI010000001.1"/>
</dbReference>
<feature type="transmembrane region" description="Helical" evidence="8">
    <location>
        <begin position="198"/>
        <end position="218"/>
    </location>
</feature>
<evidence type="ECO:0000256" key="7">
    <source>
        <dbReference type="ARBA" id="ARBA00023136"/>
    </source>
</evidence>
<proteinExistence type="inferred from homology"/>
<comment type="caution">
    <text evidence="9">The sequence shown here is derived from an EMBL/GenBank/DDBJ whole genome shotgun (WGS) entry which is preliminary data.</text>
</comment>
<reference evidence="9 10" key="1">
    <citation type="submission" date="2024-06" db="EMBL/GenBank/DDBJ databases">
        <authorList>
            <person name="Tuo L."/>
        </authorList>
    </citation>
    <scope>NUCLEOTIDE SEQUENCE [LARGE SCALE GENOMIC DNA]</scope>
    <source>
        <strain evidence="9 10">ZMM04-5</strain>
    </source>
</reference>
<comment type="subcellular location">
    <subcellularLocation>
        <location evidence="1">Cell membrane</location>
        <topology evidence="1">Multi-pass membrane protein</topology>
    </subcellularLocation>
</comment>
<dbReference type="EMBL" id="JBFOCI010000001">
    <property type="protein sequence ID" value="MEW9805217.1"/>
    <property type="molecule type" value="Genomic_DNA"/>
</dbReference>
<gene>
    <name evidence="9" type="ORF">ABUE31_04350</name>
</gene>
<evidence type="ECO:0000256" key="4">
    <source>
        <dbReference type="ARBA" id="ARBA00022475"/>
    </source>
</evidence>
<protein>
    <submittedName>
        <fullName evidence="9">AEC family transporter</fullName>
    </submittedName>
</protein>
<keyword evidence="10" id="KW-1185">Reference proteome</keyword>
<keyword evidence="3" id="KW-0813">Transport</keyword>
<evidence type="ECO:0000256" key="2">
    <source>
        <dbReference type="ARBA" id="ARBA00010145"/>
    </source>
</evidence>
<feature type="transmembrane region" description="Helical" evidence="8">
    <location>
        <begin position="230"/>
        <end position="251"/>
    </location>
</feature>
<accession>A0ABV3QVW9</accession>
<keyword evidence="6 8" id="KW-1133">Transmembrane helix</keyword>
<keyword evidence="4" id="KW-1003">Cell membrane</keyword>
<evidence type="ECO:0000313" key="10">
    <source>
        <dbReference type="Proteomes" id="UP001556196"/>
    </source>
</evidence>
<dbReference type="Proteomes" id="UP001556196">
    <property type="component" value="Unassembled WGS sequence"/>
</dbReference>
<evidence type="ECO:0000256" key="8">
    <source>
        <dbReference type="SAM" id="Phobius"/>
    </source>
</evidence>
<dbReference type="Gene3D" id="1.20.1530.20">
    <property type="match status" value="1"/>
</dbReference>
<feature type="transmembrane region" description="Helical" evidence="8">
    <location>
        <begin position="94"/>
        <end position="114"/>
    </location>
</feature>
<feature type="transmembrane region" description="Helical" evidence="8">
    <location>
        <begin position="290"/>
        <end position="314"/>
    </location>
</feature>
<dbReference type="InterPro" id="IPR004776">
    <property type="entry name" value="Mem_transp_PIN-like"/>
</dbReference>
<feature type="transmembrane region" description="Helical" evidence="8">
    <location>
        <begin position="126"/>
        <end position="149"/>
    </location>
</feature>
<evidence type="ECO:0000256" key="6">
    <source>
        <dbReference type="ARBA" id="ARBA00022989"/>
    </source>
</evidence>
<comment type="similarity">
    <text evidence="2">Belongs to the auxin efflux carrier (TC 2.A.69) family.</text>
</comment>
<feature type="transmembrane region" description="Helical" evidence="8">
    <location>
        <begin position="257"/>
        <end position="278"/>
    </location>
</feature>
<feature type="transmembrane region" description="Helical" evidence="8">
    <location>
        <begin position="34"/>
        <end position="53"/>
    </location>
</feature>
<organism evidence="9 10">
    <name type="scientific">Mesorhizobium marinum</name>
    <dbReference type="NCBI Taxonomy" id="3228790"/>
    <lineage>
        <taxon>Bacteria</taxon>
        <taxon>Pseudomonadati</taxon>
        <taxon>Pseudomonadota</taxon>
        <taxon>Alphaproteobacteria</taxon>
        <taxon>Hyphomicrobiales</taxon>
        <taxon>Phyllobacteriaceae</taxon>
        <taxon>Mesorhizobium</taxon>
    </lineage>
</organism>
<feature type="transmembrane region" description="Helical" evidence="8">
    <location>
        <begin position="6"/>
        <end position="27"/>
    </location>
</feature>